<accession>A0ABW1LDJ5</accession>
<dbReference type="Proteomes" id="UP001596135">
    <property type="component" value="Unassembled WGS sequence"/>
</dbReference>
<sequence length="52" mass="5579">MNPLSVNPAIALDHALRTGPDATAPRRRRARRAGRAVHAARTARVALERAGL</sequence>
<comment type="caution">
    <text evidence="2">The sequence shown here is derived from an EMBL/GenBank/DDBJ whole genome shotgun (WGS) entry which is preliminary data.</text>
</comment>
<evidence type="ECO:0000256" key="1">
    <source>
        <dbReference type="SAM" id="MobiDB-lite"/>
    </source>
</evidence>
<dbReference type="EMBL" id="JBHSRJ010000001">
    <property type="protein sequence ID" value="MFC6041561.1"/>
    <property type="molecule type" value="Genomic_DNA"/>
</dbReference>
<evidence type="ECO:0000313" key="3">
    <source>
        <dbReference type="Proteomes" id="UP001596135"/>
    </source>
</evidence>
<feature type="region of interest" description="Disordered" evidence="1">
    <location>
        <begin position="17"/>
        <end position="37"/>
    </location>
</feature>
<gene>
    <name evidence="2" type="ORF">ACFPYL_00645</name>
</gene>
<keyword evidence="3" id="KW-1185">Reference proteome</keyword>
<dbReference type="RefSeq" id="WP_379149324.1">
    <property type="nucleotide sequence ID" value="NZ_JBHSRJ010000001.1"/>
</dbReference>
<name>A0ABW1LDJ5_9ACTN</name>
<proteinExistence type="predicted"/>
<reference evidence="3" key="1">
    <citation type="journal article" date="2019" name="Int. J. Syst. Evol. Microbiol.">
        <title>The Global Catalogue of Microorganisms (GCM) 10K type strain sequencing project: providing services to taxonomists for standard genome sequencing and annotation.</title>
        <authorList>
            <consortium name="The Broad Institute Genomics Platform"/>
            <consortium name="The Broad Institute Genome Sequencing Center for Infectious Disease"/>
            <person name="Wu L."/>
            <person name="Ma J."/>
        </authorList>
    </citation>
    <scope>NUCLEOTIDE SEQUENCE [LARGE SCALE GENOMIC DNA]</scope>
    <source>
        <strain evidence="3">CCUG 54522</strain>
    </source>
</reference>
<evidence type="ECO:0000313" key="2">
    <source>
        <dbReference type="EMBL" id="MFC6041561.1"/>
    </source>
</evidence>
<organism evidence="2 3">
    <name type="scientific">Nocardioides hankookensis</name>
    <dbReference type="NCBI Taxonomy" id="443157"/>
    <lineage>
        <taxon>Bacteria</taxon>
        <taxon>Bacillati</taxon>
        <taxon>Actinomycetota</taxon>
        <taxon>Actinomycetes</taxon>
        <taxon>Propionibacteriales</taxon>
        <taxon>Nocardioidaceae</taxon>
        <taxon>Nocardioides</taxon>
    </lineage>
</organism>
<protein>
    <submittedName>
        <fullName evidence="2">Uncharacterized protein</fullName>
    </submittedName>
</protein>
<feature type="compositionally biased region" description="Basic residues" evidence="1">
    <location>
        <begin position="25"/>
        <end position="35"/>
    </location>
</feature>